<dbReference type="EMBL" id="KB007817">
    <property type="protein sequence ID" value="ELR24491.1"/>
    <property type="molecule type" value="Genomic_DNA"/>
</dbReference>
<feature type="compositionally biased region" description="Polar residues" evidence="13">
    <location>
        <begin position="489"/>
        <end position="499"/>
    </location>
</feature>
<evidence type="ECO:0000256" key="1">
    <source>
        <dbReference type="ARBA" id="ARBA00001936"/>
    </source>
</evidence>
<keyword evidence="9" id="KW-0464">Manganese</keyword>
<comment type="similarity">
    <text evidence="3">Belongs to the protein kinase superfamily. TKL Ser/Thr protein kinase family.</text>
</comment>
<dbReference type="Gene3D" id="1.10.510.10">
    <property type="entry name" value="Transferase(Phosphotransferase) domain 1"/>
    <property type="match status" value="1"/>
</dbReference>
<feature type="compositionally biased region" description="Basic and acidic residues" evidence="13">
    <location>
        <begin position="500"/>
        <end position="523"/>
    </location>
</feature>
<keyword evidence="5" id="KW-0808">Transferase</keyword>
<feature type="region of interest" description="Disordered" evidence="13">
    <location>
        <begin position="330"/>
        <end position="470"/>
    </location>
</feature>
<dbReference type="GO" id="GO:0004674">
    <property type="term" value="F:protein serine/threonine kinase activity"/>
    <property type="evidence" value="ECO:0007669"/>
    <property type="project" value="UniProtKB-KW"/>
</dbReference>
<evidence type="ECO:0000313" key="15">
    <source>
        <dbReference type="EMBL" id="ELR24491.1"/>
    </source>
</evidence>
<feature type="compositionally biased region" description="Basic and acidic residues" evidence="13">
    <location>
        <begin position="408"/>
        <end position="429"/>
    </location>
</feature>
<dbReference type="GO" id="GO:0046872">
    <property type="term" value="F:metal ion binding"/>
    <property type="evidence" value="ECO:0007669"/>
    <property type="project" value="UniProtKB-KW"/>
</dbReference>
<evidence type="ECO:0000256" key="2">
    <source>
        <dbReference type="ARBA" id="ARBA00001946"/>
    </source>
</evidence>
<dbReference type="AlphaFoldDB" id="L8HJB1"/>
<dbReference type="OrthoDB" id="1668230at2759"/>
<dbReference type="PRINTS" id="PR00109">
    <property type="entry name" value="TYRKINASE"/>
</dbReference>
<dbReference type="PANTHER" id="PTHR46485">
    <property type="entry name" value="LIM DOMAIN KINASE 1"/>
    <property type="match status" value="1"/>
</dbReference>
<keyword evidence="7 15" id="KW-0418">Kinase</keyword>
<comment type="cofactor">
    <cofactor evidence="2">
        <name>Mg(2+)</name>
        <dbReference type="ChEBI" id="CHEBI:18420"/>
    </cofactor>
</comment>
<evidence type="ECO:0000256" key="13">
    <source>
        <dbReference type="SAM" id="MobiDB-lite"/>
    </source>
</evidence>
<dbReference type="SUPFAM" id="SSF56112">
    <property type="entry name" value="Protein kinase-like (PK-like)"/>
    <property type="match status" value="1"/>
</dbReference>
<feature type="compositionally biased region" description="Basic and acidic residues" evidence="13">
    <location>
        <begin position="448"/>
        <end position="464"/>
    </location>
</feature>
<evidence type="ECO:0000256" key="7">
    <source>
        <dbReference type="ARBA" id="ARBA00022777"/>
    </source>
</evidence>
<protein>
    <submittedName>
        <fullName evidence="15">Serine/threonine kinase</fullName>
    </submittedName>
</protein>
<evidence type="ECO:0000256" key="5">
    <source>
        <dbReference type="ARBA" id="ARBA00022679"/>
    </source>
</evidence>
<evidence type="ECO:0000256" key="9">
    <source>
        <dbReference type="ARBA" id="ARBA00023211"/>
    </source>
</evidence>
<gene>
    <name evidence="15" type="ORF">ACA1_006250</name>
</gene>
<evidence type="ECO:0000313" key="16">
    <source>
        <dbReference type="Proteomes" id="UP000011083"/>
    </source>
</evidence>
<feature type="region of interest" description="Disordered" evidence="13">
    <location>
        <begin position="483"/>
        <end position="523"/>
    </location>
</feature>
<dbReference type="InterPro" id="IPR001245">
    <property type="entry name" value="Ser-Thr/Tyr_kinase_cat_dom"/>
</dbReference>
<feature type="compositionally biased region" description="Polar residues" evidence="13">
    <location>
        <begin position="330"/>
        <end position="343"/>
    </location>
</feature>
<dbReference type="STRING" id="1257118.L8HJB1"/>
<evidence type="ECO:0000256" key="3">
    <source>
        <dbReference type="ARBA" id="ARBA00005843"/>
    </source>
</evidence>
<dbReference type="RefSeq" id="XP_004355065.1">
    <property type="nucleotide sequence ID" value="XM_004355013.1"/>
</dbReference>
<dbReference type="PANTHER" id="PTHR46485:SF5">
    <property type="entry name" value="CENTER DIVIDER, ISOFORM A"/>
    <property type="match status" value="1"/>
</dbReference>
<evidence type="ECO:0000256" key="12">
    <source>
        <dbReference type="ARBA" id="ARBA00051680"/>
    </source>
</evidence>
<keyword evidence="4" id="KW-0723">Serine/threonine-protein kinase</keyword>
<dbReference type="KEGG" id="acan:ACA1_006250"/>
<comment type="catalytic activity">
    <reaction evidence="11">
        <text>L-threonyl-[protein] + ATP = O-phospho-L-threonyl-[protein] + ADP + H(+)</text>
        <dbReference type="Rhea" id="RHEA:46608"/>
        <dbReference type="Rhea" id="RHEA-COMP:11060"/>
        <dbReference type="Rhea" id="RHEA-COMP:11605"/>
        <dbReference type="ChEBI" id="CHEBI:15378"/>
        <dbReference type="ChEBI" id="CHEBI:30013"/>
        <dbReference type="ChEBI" id="CHEBI:30616"/>
        <dbReference type="ChEBI" id="CHEBI:61977"/>
        <dbReference type="ChEBI" id="CHEBI:456216"/>
        <dbReference type="EC" id="2.7.12.1"/>
    </reaction>
</comment>
<feature type="compositionally biased region" description="Gly residues" evidence="13">
    <location>
        <begin position="378"/>
        <end position="391"/>
    </location>
</feature>
<accession>L8HJB1</accession>
<evidence type="ECO:0000256" key="10">
    <source>
        <dbReference type="ARBA" id="ARBA00049003"/>
    </source>
</evidence>
<keyword evidence="8" id="KW-0067">ATP-binding</keyword>
<dbReference type="InterPro" id="IPR011009">
    <property type="entry name" value="Kinase-like_dom_sf"/>
</dbReference>
<organism evidence="15 16">
    <name type="scientific">Acanthamoeba castellanii (strain ATCC 30010 / Neff)</name>
    <dbReference type="NCBI Taxonomy" id="1257118"/>
    <lineage>
        <taxon>Eukaryota</taxon>
        <taxon>Amoebozoa</taxon>
        <taxon>Discosea</taxon>
        <taxon>Longamoebia</taxon>
        <taxon>Centramoebida</taxon>
        <taxon>Acanthamoebidae</taxon>
        <taxon>Acanthamoeba</taxon>
    </lineage>
</organism>
<evidence type="ECO:0000256" key="6">
    <source>
        <dbReference type="ARBA" id="ARBA00022741"/>
    </source>
</evidence>
<dbReference type="InterPro" id="IPR008266">
    <property type="entry name" value="Tyr_kinase_AS"/>
</dbReference>
<sequence length="523" mass="57730">MPEDAYKISWGDFECIEPMGAGLSPRLGGREFKAAWFGTEVAIKEVSGLDGQEEDALSAALEEFLTLKEIRHPNIVHFIGVCETESKVYTISEHLTDNVYRLLHDPSADLPWRRRIKIALEATLALTYLHSKGIIHRDFRSRNLLLSVNGRVKVSNMGLVRGGRGAPGDCNMEAVAPEVLMGDLHDERADIFGFGVVLFELITRRNPPPRSIGTKFGFDTEDFTKELNDSPGCPPMLRDLVLQCVATNPNNRPKPKTILTLLKEIKLAERRDAQQQKMMQRQRQQQLLQSEISEEDGEGSEGGGGSSSGGPITPLGSARRGSVLVISRSDSGAFNSSPLLSARSNGSGGGGNEYMYHPMREGRERAASERNVRRNTDSGGGREGSGIGRSGSGISEYTDNDDEADVGYSREDDAMRRQRLSTERKKLDDGLGGSGGADSPSGRRKNSASKEERLMSDVFGDKPLRRSRRNTKIFAEEEALESIFASNLGRESNTRPRSQTQEKREEGPRKRRETTDPDKCLLM</sequence>
<dbReference type="PROSITE" id="PS50011">
    <property type="entry name" value="PROTEIN_KINASE_DOM"/>
    <property type="match status" value="1"/>
</dbReference>
<comment type="catalytic activity">
    <reaction evidence="12">
        <text>L-tyrosyl-[protein] + ATP = O-phospho-L-tyrosyl-[protein] + ADP + H(+)</text>
        <dbReference type="Rhea" id="RHEA:10596"/>
        <dbReference type="Rhea" id="RHEA-COMP:10136"/>
        <dbReference type="Rhea" id="RHEA-COMP:20101"/>
        <dbReference type="ChEBI" id="CHEBI:15378"/>
        <dbReference type="ChEBI" id="CHEBI:30616"/>
        <dbReference type="ChEBI" id="CHEBI:46858"/>
        <dbReference type="ChEBI" id="CHEBI:61978"/>
        <dbReference type="ChEBI" id="CHEBI:456216"/>
        <dbReference type="EC" id="2.7.12.1"/>
    </reaction>
</comment>
<evidence type="ECO:0000259" key="14">
    <source>
        <dbReference type="PROSITE" id="PS50011"/>
    </source>
</evidence>
<dbReference type="Gene3D" id="3.30.200.20">
    <property type="entry name" value="Phosphorylase Kinase, domain 1"/>
    <property type="match status" value="1"/>
</dbReference>
<evidence type="ECO:0000256" key="8">
    <source>
        <dbReference type="ARBA" id="ARBA00022840"/>
    </source>
</evidence>
<dbReference type="VEuPathDB" id="AmoebaDB:ACA1_006250"/>
<comment type="catalytic activity">
    <reaction evidence="10">
        <text>L-seryl-[protein] + ATP = O-phospho-L-seryl-[protein] + ADP + H(+)</text>
        <dbReference type="Rhea" id="RHEA:17989"/>
        <dbReference type="Rhea" id="RHEA-COMP:9863"/>
        <dbReference type="Rhea" id="RHEA-COMP:11604"/>
        <dbReference type="ChEBI" id="CHEBI:15378"/>
        <dbReference type="ChEBI" id="CHEBI:29999"/>
        <dbReference type="ChEBI" id="CHEBI:30616"/>
        <dbReference type="ChEBI" id="CHEBI:83421"/>
        <dbReference type="ChEBI" id="CHEBI:456216"/>
        <dbReference type="EC" id="2.7.12.1"/>
    </reaction>
</comment>
<feature type="region of interest" description="Disordered" evidence="13">
    <location>
        <begin position="272"/>
        <end position="317"/>
    </location>
</feature>
<evidence type="ECO:0000256" key="11">
    <source>
        <dbReference type="ARBA" id="ARBA00049308"/>
    </source>
</evidence>
<dbReference type="GO" id="GO:0005524">
    <property type="term" value="F:ATP binding"/>
    <property type="evidence" value="ECO:0007669"/>
    <property type="project" value="UniProtKB-KW"/>
</dbReference>
<dbReference type="OMA" id="ELICGTR"/>
<evidence type="ECO:0000256" key="4">
    <source>
        <dbReference type="ARBA" id="ARBA00022527"/>
    </source>
</evidence>
<feature type="domain" description="Protein kinase" evidence="14">
    <location>
        <begin position="13"/>
        <end position="267"/>
    </location>
</feature>
<feature type="compositionally biased region" description="Basic and acidic residues" evidence="13">
    <location>
        <begin position="358"/>
        <end position="376"/>
    </location>
</feature>
<feature type="compositionally biased region" description="Low complexity" evidence="13">
    <location>
        <begin position="275"/>
        <end position="291"/>
    </location>
</feature>
<keyword evidence="16" id="KW-1185">Reference proteome</keyword>
<name>L8HJB1_ACACF</name>
<dbReference type="GO" id="GO:0004712">
    <property type="term" value="F:protein serine/threonine/tyrosine kinase activity"/>
    <property type="evidence" value="ECO:0007669"/>
    <property type="project" value="UniProtKB-EC"/>
</dbReference>
<dbReference type="PROSITE" id="PS00109">
    <property type="entry name" value="PROTEIN_KINASE_TYR"/>
    <property type="match status" value="1"/>
</dbReference>
<dbReference type="InterPro" id="IPR050940">
    <property type="entry name" value="Actin_reg-Ser/Thr_kinase"/>
</dbReference>
<dbReference type="GeneID" id="14925516"/>
<dbReference type="Pfam" id="PF07714">
    <property type="entry name" value="PK_Tyr_Ser-Thr"/>
    <property type="match status" value="1"/>
</dbReference>
<comment type="cofactor">
    <cofactor evidence="1">
        <name>Mn(2+)</name>
        <dbReference type="ChEBI" id="CHEBI:29035"/>
    </cofactor>
</comment>
<dbReference type="InterPro" id="IPR000719">
    <property type="entry name" value="Prot_kinase_dom"/>
</dbReference>
<keyword evidence="6" id="KW-0547">Nucleotide-binding</keyword>
<reference evidence="15 16" key="1">
    <citation type="journal article" date="2013" name="Genome Biol.">
        <title>Genome of Acanthamoeba castellanii highlights extensive lateral gene transfer and early evolution of tyrosine kinase signaling.</title>
        <authorList>
            <person name="Clarke M."/>
            <person name="Lohan A.J."/>
            <person name="Liu B."/>
            <person name="Lagkouvardos I."/>
            <person name="Roy S."/>
            <person name="Zafar N."/>
            <person name="Bertelli C."/>
            <person name="Schilde C."/>
            <person name="Kianianmomeni A."/>
            <person name="Burglin T.R."/>
            <person name="Frech C."/>
            <person name="Turcotte B."/>
            <person name="Kopec K.O."/>
            <person name="Synnott J.M."/>
            <person name="Choo C."/>
            <person name="Paponov I."/>
            <person name="Finkler A."/>
            <person name="Soon Heng Tan C."/>
            <person name="Hutchins A.P."/>
            <person name="Weinmeier T."/>
            <person name="Rattei T."/>
            <person name="Chu J.S."/>
            <person name="Gimenez G."/>
            <person name="Irimia M."/>
            <person name="Rigden D.J."/>
            <person name="Fitzpatrick D.A."/>
            <person name="Lorenzo-Morales J."/>
            <person name="Bateman A."/>
            <person name="Chiu C.H."/>
            <person name="Tang P."/>
            <person name="Hegemann P."/>
            <person name="Fromm H."/>
            <person name="Raoult D."/>
            <person name="Greub G."/>
            <person name="Miranda-Saavedra D."/>
            <person name="Chen N."/>
            <person name="Nash P."/>
            <person name="Ginger M.L."/>
            <person name="Horn M."/>
            <person name="Schaap P."/>
            <person name="Caler L."/>
            <person name="Loftus B."/>
        </authorList>
    </citation>
    <scope>NUCLEOTIDE SEQUENCE [LARGE SCALE GENOMIC DNA]</scope>
    <source>
        <strain evidence="15 16">Neff</strain>
    </source>
</reference>
<dbReference type="Proteomes" id="UP000011083">
    <property type="component" value="Unassembled WGS sequence"/>
</dbReference>
<proteinExistence type="inferred from homology"/>